<reference evidence="1 2" key="1">
    <citation type="submission" date="2019-07" db="EMBL/GenBank/DDBJ databases">
        <authorList>
            <person name="Zhou L.-Y."/>
        </authorList>
    </citation>
    <scope>NUCLEOTIDE SEQUENCE [LARGE SCALE GENOMIC DNA]</scope>
    <source>
        <strain evidence="1 2">YIM 101269</strain>
    </source>
</reference>
<keyword evidence="2" id="KW-1185">Reference proteome</keyword>
<evidence type="ECO:0000313" key="1">
    <source>
        <dbReference type="EMBL" id="TRY17066.1"/>
    </source>
</evidence>
<dbReference type="Proteomes" id="UP000317638">
    <property type="component" value="Unassembled WGS sequence"/>
</dbReference>
<dbReference type="OrthoDB" id="2084290at2"/>
<comment type="caution">
    <text evidence="1">The sequence shown here is derived from an EMBL/GenBank/DDBJ whole genome shotgun (WGS) entry which is preliminary data.</text>
</comment>
<organism evidence="1 2">
    <name type="scientific">Tessaracoccus rhinocerotis</name>
    <dbReference type="NCBI Taxonomy" id="1689449"/>
    <lineage>
        <taxon>Bacteria</taxon>
        <taxon>Bacillati</taxon>
        <taxon>Actinomycetota</taxon>
        <taxon>Actinomycetes</taxon>
        <taxon>Propionibacteriales</taxon>
        <taxon>Propionibacteriaceae</taxon>
        <taxon>Tessaracoccus</taxon>
    </lineage>
</organism>
<gene>
    <name evidence="1" type="ORF">FOJ82_14560</name>
</gene>
<dbReference type="Gene3D" id="1.10.30.50">
    <property type="match status" value="1"/>
</dbReference>
<evidence type="ECO:0008006" key="3">
    <source>
        <dbReference type="Google" id="ProtNLM"/>
    </source>
</evidence>
<proteinExistence type="predicted"/>
<protein>
    <recommendedName>
        <fullName evidence="3">TIGR02646 family protein</fullName>
    </recommendedName>
</protein>
<name>A0A553JX93_9ACTN</name>
<accession>A0A553JX93</accession>
<dbReference type="AlphaFoldDB" id="A0A553JX93"/>
<dbReference type="RefSeq" id="WP_143939209.1">
    <property type="nucleotide sequence ID" value="NZ_VKKG01000006.1"/>
</dbReference>
<sequence length="288" mass="32048">MRKVPLPAAPPGLDSERARQERADALAFYEDWDGAAKFAFDAYKAADVRPALEVAFGGKCAYCETYYGATQPVAIEHYRPKGAVVVEGSTKPKPPGYYWLASDWTNLLPSCTDCNSPRGQDLPGEHRTAGKANAFPLASEDTRAHAPGEEQDEDRLLLHPYWDFPEKHLTFVWGTDSVSDGWVEPRRSSSGRVSAKGDATIRVCALQRRGLVKARRERLVDLVAHLEGVVEARDNAVAHPDDARFVEQFARRVREVARFVEDHAPYSAMAKQVVAAYHDRLFGPKEEP</sequence>
<evidence type="ECO:0000313" key="2">
    <source>
        <dbReference type="Proteomes" id="UP000317638"/>
    </source>
</evidence>
<dbReference type="EMBL" id="VKKG01000006">
    <property type="protein sequence ID" value="TRY17066.1"/>
    <property type="molecule type" value="Genomic_DNA"/>
</dbReference>